<proteinExistence type="inferred from homology"/>
<dbReference type="InterPro" id="IPR036569">
    <property type="entry name" value="RpiB_LacA_LacB_sf"/>
</dbReference>
<dbReference type="Gene3D" id="3.40.1400.10">
    <property type="entry name" value="Sugar-phosphate isomerase, RpiB/LacA/LacB"/>
    <property type="match status" value="1"/>
</dbReference>
<dbReference type="GO" id="GO:0019316">
    <property type="term" value="P:D-allose catabolic process"/>
    <property type="evidence" value="ECO:0007669"/>
    <property type="project" value="TreeGrafter"/>
</dbReference>
<evidence type="ECO:0000256" key="2">
    <source>
        <dbReference type="SAM" id="MobiDB-lite"/>
    </source>
</evidence>
<dbReference type="GO" id="GO:0009052">
    <property type="term" value="P:pentose-phosphate shunt, non-oxidative branch"/>
    <property type="evidence" value="ECO:0007669"/>
    <property type="project" value="TreeGrafter"/>
</dbReference>
<dbReference type="STRING" id="1355015.LK06_030345"/>
<accession>A0A221P9B0</accession>
<gene>
    <name evidence="3" type="ORF">LK07_31535</name>
</gene>
<dbReference type="PIRSF" id="PIRSF005384">
    <property type="entry name" value="RpiB_LacA_B"/>
    <property type="match status" value="1"/>
</dbReference>
<dbReference type="EMBL" id="CP022433">
    <property type="protein sequence ID" value="ASN28831.1"/>
    <property type="molecule type" value="Genomic_DNA"/>
</dbReference>
<reference evidence="3 4" key="1">
    <citation type="submission" date="2017-07" db="EMBL/GenBank/DDBJ databases">
        <title>Genome sequence of Streptomyces pluripotens MUSC 137T.</title>
        <authorList>
            <person name="Ser H.-L."/>
            <person name="Lee L.-H."/>
        </authorList>
    </citation>
    <scope>NUCLEOTIDE SEQUENCE [LARGE SCALE GENOMIC DNA]</scope>
    <source>
        <strain evidence="3 4">MUSC 137</strain>
    </source>
</reference>
<dbReference type="KEGG" id="splu:LK06_030345"/>
<feature type="compositionally biased region" description="Basic and acidic residues" evidence="2">
    <location>
        <begin position="142"/>
        <end position="151"/>
    </location>
</feature>
<dbReference type="Pfam" id="PF02502">
    <property type="entry name" value="LacAB_rpiB"/>
    <property type="match status" value="1"/>
</dbReference>
<dbReference type="PANTHER" id="PTHR30345">
    <property type="entry name" value="RIBOSE-5-PHOSPHATE ISOMERASE B"/>
    <property type="match status" value="1"/>
</dbReference>
<dbReference type="RefSeq" id="WP_039651828.1">
    <property type="nucleotide sequence ID" value="NZ_CP021080.1"/>
</dbReference>
<keyword evidence="4" id="KW-1185">Reference proteome</keyword>
<dbReference type="GO" id="GO:0004751">
    <property type="term" value="F:ribose-5-phosphate isomerase activity"/>
    <property type="evidence" value="ECO:0007669"/>
    <property type="project" value="TreeGrafter"/>
</dbReference>
<dbReference type="AlphaFoldDB" id="A0A221P9B0"/>
<dbReference type="SUPFAM" id="SSF89623">
    <property type="entry name" value="Ribose/Galactose isomerase RpiB/AlsB"/>
    <property type="match status" value="1"/>
</dbReference>
<evidence type="ECO:0000256" key="1">
    <source>
        <dbReference type="ARBA" id="ARBA00008754"/>
    </source>
</evidence>
<protein>
    <submittedName>
        <fullName evidence="3">Ribose 5-phosphate isomerase B</fullName>
    </submittedName>
</protein>
<feature type="region of interest" description="Disordered" evidence="2">
    <location>
        <begin position="131"/>
        <end position="151"/>
    </location>
</feature>
<name>A0A221P9B0_9ACTN</name>
<keyword evidence="3" id="KW-0413">Isomerase</keyword>
<comment type="similarity">
    <text evidence="1">Belongs to the LacAB/RpiB family.</text>
</comment>
<sequence length="151" mass="15814">MRISVSSDMDEPLARFLVAELRHRGHAVHTHGALRPGADTGWAACSVAAARDVAEGAAQQAVVCCWTGTGASIAANKVPGVRAALCTDAVTADGARRWNDANVLALSLRLTSEPVLKEILDAWFGAAPSQDPEDVQNVSGVDRLDGARKDT</sequence>
<evidence type="ECO:0000313" key="4">
    <source>
        <dbReference type="Proteomes" id="UP000031501"/>
    </source>
</evidence>
<dbReference type="Proteomes" id="UP000031501">
    <property type="component" value="Chromosome"/>
</dbReference>
<organism evidence="3 4">
    <name type="scientific">Streptomyces pluripotens</name>
    <dbReference type="NCBI Taxonomy" id="1355015"/>
    <lineage>
        <taxon>Bacteria</taxon>
        <taxon>Bacillati</taxon>
        <taxon>Actinomycetota</taxon>
        <taxon>Actinomycetes</taxon>
        <taxon>Kitasatosporales</taxon>
        <taxon>Streptomycetaceae</taxon>
        <taxon>Streptomyces</taxon>
    </lineage>
</organism>
<dbReference type="PANTHER" id="PTHR30345:SF2">
    <property type="entry name" value="SUGAR-PHOSPHATE ISOMERASE, RPIB_LACA_LACB FAMILY"/>
    <property type="match status" value="1"/>
</dbReference>
<dbReference type="InterPro" id="IPR003500">
    <property type="entry name" value="RpiB_LacA_LacB"/>
</dbReference>
<evidence type="ECO:0000313" key="3">
    <source>
        <dbReference type="EMBL" id="ASN28831.1"/>
    </source>
</evidence>
<dbReference type="OrthoDB" id="1778624at2"/>